<dbReference type="STRING" id="1004.SAMN05661012_00345"/>
<evidence type="ECO:0000256" key="1">
    <source>
        <dbReference type="SAM" id="MobiDB-lite"/>
    </source>
</evidence>
<dbReference type="Pfam" id="PF14297">
    <property type="entry name" value="Lin1244_N"/>
    <property type="match status" value="1"/>
</dbReference>
<feature type="compositionally biased region" description="Low complexity" evidence="1">
    <location>
        <begin position="264"/>
        <end position="274"/>
    </location>
</feature>
<evidence type="ECO:0000313" key="4">
    <source>
        <dbReference type="EMBL" id="WQG89653.1"/>
    </source>
</evidence>
<feature type="domain" description="Lin1244/Lin1753-like N-terminal" evidence="2">
    <location>
        <begin position="11"/>
        <end position="107"/>
    </location>
</feature>
<dbReference type="RefSeq" id="WP_072356877.1">
    <property type="nucleotide sequence ID" value="NZ_CP139972.1"/>
</dbReference>
<dbReference type="Proteomes" id="UP000183788">
    <property type="component" value="Unassembled WGS sequence"/>
</dbReference>
<reference evidence="3 5" key="1">
    <citation type="submission" date="2016-11" db="EMBL/GenBank/DDBJ databases">
        <authorList>
            <person name="Jaros S."/>
            <person name="Januszkiewicz K."/>
            <person name="Wedrychowicz H."/>
        </authorList>
    </citation>
    <scope>NUCLEOTIDE SEQUENCE [LARGE SCALE GENOMIC DNA]</scope>
    <source>
        <strain evidence="3 5">DSM 784</strain>
    </source>
</reference>
<dbReference type="Proteomes" id="UP001326715">
    <property type="component" value="Chromosome"/>
</dbReference>
<dbReference type="InterPro" id="IPR025400">
    <property type="entry name" value="Lin1244/Lin1753-like_N"/>
</dbReference>
<gene>
    <name evidence="3" type="ORF">SAMN05661012_00345</name>
    <name evidence="4" type="ORF">SR876_32485</name>
</gene>
<feature type="region of interest" description="Disordered" evidence="1">
    <location>
        <begin position="255"/>
        <end position="294"/>
    </location>
</feature>
<name>A0A1K1M060_9BACT</name>
<protein>
    <submittedName>
        <fullName evidence="4">DUF4373 domain-containing protein</fullName>
    </submittedName>
</protein>
<dbReference type="PANTHER" id="PTHR39196">
    <property type="entry name" value="PRIMOSOME, DNAD SUBUNIT"/>
    <property type="match status" value="1"/>
</dbReference>
<feature type="region of interest" description="Disordered" evidence="1">
    <location>
        <begin position="163"/>
        <end position="190"/>
    </location>
</feature>
<keyword evidence="6" id="KW-1185">Reference proteome</keyword>
<evidence type="ECO:0000313" key="6">
    <source>
        <dbReference type="Proteomes" id="UP001326715"/>
    </source>
</evidence>
<proteinExistence type="predicted"/>
<dbReference type="AlphaFoldDB" id="A0A1K1M060"/>
<sequence length="294" mass="34993">MARPAKIGLDYFPIDIDLDQDDKLGMIIGEYGSKGELLWIKLLGWIYKNEGYFAEWNEEVQLKFLRRYNYCGFSLSFVNEVVPRFIKWGLLNQTVFNTFHILTSERIQKTWLDATRKRKDRVLNENIWLLEINDGNPAEETQNKAECINKLKEIKEKEIKEELIVPEEAAPHPSPTENSSPPKDKLQEKQGKLVERQQKFYQELTVYLEQYKPEMLRAFYNHWSEPNRSKTKMKCELEETWDLKLRLIKWEKNDAKFNKGKNNSSDGQQGSQSSEEYQRKRKELEERTRRISSE</sequence>
<reference evidence="4 6" key="2">
    <citation type="submission" date="2023-11" db="EMBL/GenBank/DDBJ databases">
        <title>MicrobeMod: A computational toolkit for identifying prokaryotic methylation and restriction-modification with nanopore sequencing.</title>
        <authorList>
            <person name="Crits-Christoph A."/>
            <person name="Kang S.C."/>
            <person name="Lee H."/>
            <person name="Ostrov N."/>
        </authorList>
    </citation>
    <scope>NUCLEOTIDE SEQUENCE [LARGE SCALE GENOMIC DNA]</scope>
    <source>
        <strain evidence="4 6">ATCC 23090</strain>
    </source>
</reference>
<feature type="compositionally biased region" description="Basic and acidic residues" evidence="1">
    <location>
        <begin position="276"/>
        <end position="294"/>
    </location>
</feature>
<dbReference type="EMBL" id="CP140154">
    <property type="protein sequence ID" value="WQG89653.1"/>
    <property type="molecule type" value="Genomic_DNA"/>
</dbReference>
<dbReference type="OrthoDB" id="1340773at2"/>
<dbReference type="EMBL" id="FPIZ01000001">
    <property type="protein sequence ID" value="SFW16514.1"/>
    <property type="molecule type" value="Genomic_DNA"/>
</dbReference>
<dbReference type="PANTHER" id="PTHR39196:SF1">
    <property type="entry name" value="PRIMOSOME, DNAD SUBUNIT"/>
    <property type="match status" value="1"/>
</dbReference>
<organism evidence="3 5">
    <name type="scientific">Chitinophaga sancti</name>
    <dbReference type="NCBI Taxonomy" id="1004"/>
    <lineage>
        <taxon>Bacteria</taxon>
        <taxon>Pseudomonadati</taxon>
        <taxon>Bacteroidota</taxon>
        <taxon>Chitinophagia</taxon>
        <taxon>Chitinophagales</taxon>
        <taxon>Chitinophagaceae</taxon>
        <taxon>Chitinophaga</taxon>
    </lineage>
</organism>
<evidence type="ECO:0000313" key="5">
    <source>
        <dbReference type="Proteomes" id="UP000183788"/>
    </source>
</evidence>
<evidence type="ECO:0000259" key="2">
    <source>
        <dbReference type="Pfam" id="PF14297"/>
    </source>
</evidence>
<accession>A0A1K1M060</accession>
<evidence type="ECO:0000313" key="3">
    <source>
        <dbReference type="EMBL" id="SFW16514.1"/>
    </source>
</evidence>